<dbReference type="Proteomes" id="UP000436088">
    <property type="component" value="Unassembled WGS sequence"/>
</dbReference>
<keyword evidence="2" id="KW-1185">Reference proteome</keyword>
<evidence type="ECO:0000313" key="1">
    <source>
        <dbReference type="EMBL" id="KAE8660221.1"/>
    </source>
</evidence>
<reference evidence="1" key="1">
    <citation type="submission" date="2019-09" db="EMBL/GenBank/DDBJ databases">
        <title>Draft genome information of white flower Hibiscus syriacus.</title>
        <authorList>
            <person name="Kim Y.-M."/>
        </authorList>
    </citation>
    <scope>NUCLEOTIDE SEQUENCE [LARGE SCALE GENOMIC DNA]</scope>
    <source>
        <strain evidence="1">YM2019G1</strain>
    </source>
</reference>
<name>A0A6A2WM31_HIBSY</name>
<accession>A0A6A2WM31</accession>
<organism evidence="1 2">
    <name type="scientific">Hibiscus syriacus</name>
    <name type="common">Rose of Sharon</name>
    <dbReference type="NCBI Taxonomy" id="106335"/>
    <lineage>
        <taxon>Eukaryota</taxon>
        <taxon>Viridiplantae</taxon>
        <taxon>Streptophyta</taxon>
        <taxon>Embryophyta</taxon>
        <taxon>Tracheophyta</taxon>
        <taxon>Spermatophyta</taxon>
        <taxon>Magnoliopsida</taxon>
        <taxon>eudicotyledons</taxon>
        <taxon>Gunneridae</taxon>
        <taxon>Pentapetalae</taxon>
        <taxon>rosids</taxon>
        <taxon>malvids</taxon>
        <taxon>Malvales</taxon>
        <taxon>Malvaceae</taxon>
        <taxon>Malvoideae</taxon>
        <taxon>Hibiscus</taxon>
    </lineage>
</organism>
<protein>
    <submittedName>
        <fullName evidence="1">Uncharacterized protein</fullName>
    </submittedName>
</protein>
<comment type="caution">
    <text evidence="1">The sequence shown here is derived from an EMBL/GenBank/DDBJ whole genome shotgun (WGS) entry which is preliminary data.</text>
</comment>
<evidence type="ECO:0000313" key="2">
    <source>
        <dbReference type="Proteomes" id="UP000436088"/>
    </source>
</evidence>
<proteinExistence type="predicted"/>
<dbReference type="EMBL" id="VEPZ02001733">
    <property type="protein sequence ID" value="KAE8660221.1"/>
    <property type="molecule type" value="Genomic_DNA"/>
</dbReference>
<dbReference type="AlphaFoldDB" id="A0A6A2WM31"/>
<gene>
    <name evidence="1" type="ORF">F3Y22_tig00116958pilonHSYRG00335</name>
</gene>
<sequence>MGATASTFTTSTMASPSFVSIQTQNNNNQFLDQSSAVNNNLGMFSGIFEQNDALLKSVTDTMTVDFLGIGGSRPARNLLEKHQNHHQQHHDLDQFAGARLQGLSHFQQHAALDKPMWKV</sequence>